<comment type="cofactor">
    <cofactor evidence="1">
        <name>FAD</name>
        <dbReference type="ChEBI" id="CHEBI:57692"/>
    </cofactor>
</comment>
<dbReference type="Gene3D" id="3.30.70.2450">
    <property type="match status" value="1"/>
</dbReference>
<dbReference type="PANTHER" id="PTHR43004:SF19">
    <property type="entry name" value="BINDING MONOOXYGENASE, PUTATIVE (JCVI)-RELATED"/>
    <property type="match status" value="1"/>
</dbReference>
<feature type="domain" description="FAD-binding" evidence="5">
    <location>
        <begin position="13"/>
        <end position="346"/>
    </location>
</feature>
<dbReference type="RefSeq" id="WP_152193846.1">
    <property type="nucleotide sequence ID" value="NZ_VUKD01000001.1"/>
</dbReference>
<keyword evidence="3" id="KW-0285">Flavoprotein</keyword>
<dbReference type="Proteomes" id="UP000437709">
    <property type="component" value="Unassembled WGS sequence"/>
</dbReference>
<dbReference type="Gene3D" id="3.40.30.120">
    <property type="match status" value="1"/>
</dbReference>
<keyword evidence="6" id="KW-0503">Monooxygenase</keyword>
<dbReference type="AlphaFoldDB" id="A0A6N7EK24"/>
<gene>
    <name evidence="6" type="ORF">GB881_07530</name>
</gene>
<dbReference type="EMBL" id="WHPC01000021">
    <property type="protein sequence ID" value="MPV36905.1"/>
    <property type="molecule type" value="Genomic_DNA"/>
</dbReference>
<protein>
    <submittedName>
        <fullName evidence="6">FAD-binding monooxygenase</fullName>
    </submittedName>
</protein>
<dbReference type="SUPFAM" id="SSF51905">
    <property type="entry name" value="FAD/NAD(P)-binding domain"/>
    <property type="match status" value="1"/>
</dbReference>
<dbReference type="PANTHER" id="PTHR43004">
    <property type="entry name" value="TRK SYSTEM POTASSIUM UPTAKE PROTEIN"/>
    <property type="match status" value="1"/>
</dbReference>
<proteinExistence type="inferred from homology"/>
<dbReference type="InterPro" id="IPR050641">
    <property type="entry name" value="RIFMO-like"/>
</dbReference>
<dbReference type="InterPro" id="IPR036249">
    <property type="entry name" value="Thioredoxin-like_sf"/>
</dbReference>
<dbReference type="InterPro" id="IPR002938">
    <property type="entry name" value="FAD-bd"/>
</dbReference>
<dbReference type="Gene3D" id="3.50.50.60">
    <property type="entry name" value="FAD/NAD(P)-binding domain"/>
    <property type="match status" value="1"/>
</dbReference>
<name>A0A6N7EK24_9MICO</name>
<keyword evidence="4" id="KW-0274">FAD</keyword>
<dbReference type="GO" id="GO:0071949">
    <property type="term" value="F:FAD binding"/>
    <property type="evidence" value="ECO:0007669"/>
    <property type="project" value="InterPro"/>
</dbReference>
<comment type="caution">
    <text evidence="6">The sequence shown here is derived from an EMBL/GenBank/DDBJ whole genome shotgun (WGS) entry which is preliminary data.</text>
</comment>
<evidence type="ECO:0000313" key="7">
    <source>
        <dbReference type="Proteomes" id="UP000437709"/>
    </source>
</evidence>
<accession>A0A6N7EK24</accession>
<evidence type="ECO:0000256" key="3">
    <source>
        <dbReference type="ARBA" id="ARBA00022630"/>
    </source>
</evidence>
<evidence type="ECO:0000256" key="4">
    <source>
        <dbReference type="ARBA" id="ARBA00022827"/>
    </source>
</evidence>
<dbReference type="Pfam" id="PF01494">
    <property type="entry name" value="FAD_binding_3"/>
    <property type="match status" value="1"/>
</dbReference>
<evidence type="ECO:0000256" key="2">
    <source>
        <dbReference type="ARBA" id="ARBA00007801"/>
    </source>
</evidence>
<keyword evidence="6" id="KW-0560">Oxidoreductase</keyword>
<keyword evidence="7" id="KW-1185">Reference proteome</keyword>
<reference evidence="6 7" key="1">
    <citation type="submission" date="2019-10" db="EMBL/GenBank/DDBJ databases">
        <title>Georgenia wutianyii sp. nov. and Georgenia yuyongxinii sp. nov. isolated from plateau pika (Ochotona curzoniae) in the Qinghai-Tibet plateau of China.</title>
        <authorList>
            <person name="Tian Z."/>
        </authorList>
    </citation>
    <scope>NUCLEOTIDE SEQUENCE [LARGE SCALE GENOMIC DNA]</scope>
    <source>
        <strain evidence="6 7">JCM 19765</strain>
    </source>
</reference>
<dbReference type="PRINTS" id="PR00420">
    <property type="entry name" value="RNGMNOXGNASE"/>
</dbReference>
<evidence type="ECO:0000256" key="1">
    <source>
        <dbReference type="ARBA" id="ARBA00001974"/>
    </source>
</evidence>
<evidence type="ECO:0000313" key="6">
    <source>
        <dbReference type="EMBL" id="MPV36905.1"/>
    </source>
</evidence>
<sequence length="546" mass="59605">MTPTLAAPVDDTLPVVVVGAGPIGLITALGLKHYGVPVTVLEEDDQLSLDTKAGTVLTRTIEVLDRYGAAVPVLRAALRMDEIGEVNRATNTAAPSVKMDVLAGETRYPFVLNIPQNSLERVLEEVLRDRDPQALRLRTRVTGLVQHPDRVTLTVTDEHGTRELDARYVLACDGGRSSIREGLGITVEGKTLEDRYMLVDLKVDLDVDNPRDYPYLAYFADPEEWMILVRQPHCWRFLFPLAPGAVEPGPEELRDKALRFIGDVDDVEVLGTNVYTVHQRVANRWSEGRVFLMGDAAHLITPMWALGLNTGVLDASNLPWRLAWVLRGWADPALLGGYEAEQSSVAIKGSGQMAENARLAMGGADGAERESTSGWGWAMTRSLLGVSLDVDGTGDWSMVKEGEPQAVRVGDRMPDVAVYGIDGDETHLHRLAGDSFVALHFADARRRPTLPVGGTPGLTHLLVSRWDAPHDSGLRDRACFDPGDRLRKRLGVGEGTVVLLRPDAHIAAIAAWSSGSDVAEQIYDRIVHPGSQATTSESQRLQEVHS</sequence>
<comment type="similarity">
    <text evidence="2">Belongs to the PheA/TfdB FAD monooxygenase family.</text>
</comment>
<dbReference type="SUPFAM" id="SSF52833">
    <property type="entry name" value="Thioredoxin-like"/>
    <property type="match status" value="1"/>
</dbReference>
<organism evidence="6 7">
    <name type="scientific">Georgenia subflava</name>
    <dbReference type="NCBI Taxonomy" id="1622177"/>
    <lineage>
        <taxon>Bacteria</taxon>
        <taxon>Bacillati</taxon>
        <taxon>Actinomycetota</taxon>
        <taxon>Actinomycetes</taxon>
        <taxon>Micrococcales</taxon>
        <taxon>Bogoriellaceae</taxon>
        <taxon>Georgenia</taxon>
    </lineage>
</organism>
<dbReference type="InterPro" id="IPR036188">
    <property type="entry name" value="FAD/NAD-bd_sf"/>
</dbReference>
<evidence type="ECO:0000259" key="5">
    <source>
        <dbReference type="Pfam" id="PF01494"/>
    </source>
</evidence>
<dbReference type="OrthoDB" id="4246007at2"/>
<dbReference type="GO" id="GO:0016709">
    <property type="term" value="F:oxidoreductase activity, acting on paired donors, with incorporation or reduction of molecular oxygen, NAD(P)H as one donor, and incorporation of one atom of oxygen"/>
    <property type="evidence" value="ECO:0007669"/>
    <property type="project" value="UniProtKB-ARBA"/>
</dbReference>